<feature type="domain" description="Peptidase S33 tripeptidyl aminopeptidase-like C-terminal" evidence="6">
    <location>
        <begin position="417"/>
        <end position="506"/>
    </location>
</feature>
<dbReference type="GO" id="GO:0016787">
    <property type="term" value="F:hydrolase activity"/>
    <property type="evidence" value="ECO:0007669"/>
    <property type="project" value="UniProtKB-KW"/>
</dbReference>
<dbReference type="SUPFAM" id="SSF53474">
    <property type="entry name" value="alpha/beta-Hydrolases"/>
    <property type="match status" value="1"/>
</dbReference>
<sequence>MSITVRNTRIASLISVGAVTASLSALTPATASSLSDAAAAKDPLRQYTQQTPRWQRCNAKNPATYQCATLKVPLDYSDPGGKKTDIAISRLKASSAKERRGVLLLNPGGPGGPGLDLPVSVGADLPGEVKRQYDLTGFDPRGVGQSSPVSCSLTADEQDLERPYKTGTFAKDVEWARTVAVKCQAEEGDRLRHLTTRNTARDMDVIRAVLGEKKISYLGFSYGTYLGAVYTQMFPRRTDRFVLDSAADPARYGRGMFQAMAERAGPAFTRWTEWTARRHTTYELGRTPAAVRKTYWDLIARADRKPIDYGGTLFTGDTIRAQRAMFSRVQKAAAWVAGLKKAAEGKKPAPPGTPEQAPSPLPPASSRDTPPDNETASAWAVLCADTRTSWPRDPEQYRRDAIRDKNRYPLSGDFDSNIKPCAFWKPGSEPQTTVTNKVPVLILQNEWDPATPLAGGQAMHRALRGSRIVTVAGGEGHIVNGTNPCADKTATVYLTTGRLPAKDLTCRAPAG</sequence>
<evidence type="ECO:0000256" key="1">
    <source>
        <dbReference type="ARBA" id="ARBA00010088"/>
    </source>
</evidence>
<evidence type="ECO:0000256" key="5">
    <source>
        <dbReference type="SAM" id="SignalP"/>
    </source>
</evidence>
<dbReference type="Pfam" id="PF08386">
    <property type="entry name" value="Abhydrolase_4"/>
    <property type="match status" value="1"/>
</dbReference>
<keyword evidence="2 5" id="KW-0732">Signal</keyword>
<proteinExistence type="inferred from homology"/>
<feature type="signal peptide" evidence="5">
    <location>
        <begin position="1"/>
        <end position="31"/>
    </location>
</feature>
<feature type="compositionally biased region" description="Pro residues" evidence="4">
    <location>
        <begin position="348"/>
        <end position="363"/>
    </location>
</feature>
<evidence type="ECO:0000256" key="2">
    <source>
        <dbReference type="ARBA" id="ARBA00022729"/>
    </source>
</evidence>
<protein>
    <submittedName>
        <fullName evidence="7">Alpha/beta hydrolase</fullName>
    </submittedName>
</protein>
<dbReference type="Proteomes" id="UP000270343">
    <property type="component" value="Unassembled WGS sequence"/>
</dbReference>
<dbReference type="OrthoDB" id="4447445at2"/>
<evidence type="ECO:0000313" key="8">
    <source>
        <dbReference type="Proteomes" id="UP000270343"/>
    </source>
</evidence>
<dbReference type="PANTHER" id="PTHR43248">
    <property type="entry name" value="2-SUCCINYL-6-HYDROXY-2,4-CYCLOHEXADIENE-1-CARBOXYLATE SYNTHASE"/>
    <property type="match status" value="1"/>
</dbReference>
<feature type="compositionally biased region" description="Polar residues" evidence="4">
    <location>
        <begin position="366"/>
        <end position="375"/>
    </location>
</feature>
<keyword evidence="8" id="KW-1185">Reference proteome</keyword>
<evidence type="ECO:0000256" key="3">
    <source>
        <dbReference type="ARBA" id="ARBA00022801"/>
    </source>
</evidence>
<feature type="region of interest" description="Disordered" evidence="4">
    <location>
        <begin position="343"/>
        <end position="375"/>
    </location>
</feature>
<comment type="similarity">
    <text evidence="1">Belongs to the peptidase S33 family.</text>
</comment>
<evidence type="ECO:0000256" key="4">
    <source>
        <dbReference type="SAM" id="MobiDB-lite"/>
    </source>
</evidence>
<dbReference type="InterPro" id="IPR051601">
    <property type="entry name" value="Serine_prot/Carboxylest_S33"/>
</dbReference>
<keyword evidence="3 7" id="KW-0378">Hydrolase</keyword>
<feature type="chain" id="PRO_5017360575" evidence="5">
    <location>
        <begin position="32"/>
        <end position="511"/>
    </location>
</feature>
<evidence type="ECO:0000259" key="6">
    <source>
        <dbReference type="Pfam" id="PF08386"/>
    </source>
</evidence>
<dbReference type="InterPro" id="IPR029058">
    <property type="entry name" value="AB_hydrolase_fold"/>
</dbReference>
<name>A0A3B0BYV2_9ACTN</name>
<comment type="caution">
    <text evidence="7">The sequence shown here is derived from an EMBL/GenBank/DDBJ whole genome shotgun (WGS) entry which is preliminary data.</text>
</comment>
<dbReference type="Gene3D" id="3.40.50.1820">
    <property type="entry name" value="alpha/beta hydrolase"/>
    <property type="match status" value="1"/>
</dbReference>
<dbReference type="RefSeq" id="WP_120753092.1">
    <property type="nucleotide sequence ID" value="NZ_RBAM01000001.1"/>
</dbReference>
<dbReference type="EMBL" id="RBAM01000001">
    <property type="protein sequence ID" value="RKN77478.1"/>
    <property type="molecule type" value="Genomic_DNA"/>
</dbReference>
<evidence type="ECO:0000313" key="7">
    <source>
        <dbReference type="EMBL" id="RKN77478.1"/>
    </source>
</evidence>
<organism evidence="7 8">
    <name type="scientific">Streptomyces klenkii</name>
    <dbReference type="NCBI Taxonomy" id="1420899"/>
    <lineage>
        <taxon>Bacteria</taxon>
        <taxon>Bacillati</taxon>
        <taxon>Actinomycetota</taxon>
        <taxon>Actinomycetes</taxon>
        <taxon>Kitasatosporales</taxon>
        <taxon>Streptomycetaceae</taxon>
        <taxon>Streptomyces</taxon>
    </lineage>
</organism>
<accession>A0A3B0BYV2</accession>
<reference evidence="7 8" key="1">
    <citation type="journal article" date="2015" name="Antonie Van Leeuwenhoek">
        <title>Streptomyces klenkii sp. nov., isolated from deep marine sediment.</title>
        <authorList>
            <person name="Veyisoglu A."/>
            <person name="Sahin N."/>
        </authorList>
    </citation>
    <scope>NUCLEOTIDE SEQUENCE [LARGE SCALE GENOMIC DNA]</scope>
    <source>
        <strain evidence="7 8">KCTC 29202</strain>
    </source>
</reference>
<dbReference type="PANTHER" id="PTHR43248:SF29">
    <property type="entry name" value="TRIPEPTIDYL AMINOPEPTIDASE"/>
    <property type="match status" value="1"/>
</dbReference>
<gene>
    <name evidence="7" type="ORF">D7231_01780</name>
</gene>
<dbReference type="AlphaFoldDB" id="A0A3B0BYV2"/>
<dbReference type="InterPro" id="IPR013595">
    <property type="entry name" value="Pept_S33_TAP-like_C"/>
</dbReference>